<evidence type="ECO:0000313" key="3">
    <source>
        <dbReference type="Proteomes" id="UP000288805"/>
    </source>
</evidence>
<organism evidence="2 3">
    <name type="scientific">Vitis vinifera</name>
    <name type="common">Grape</name>
    <dbReference type="NCBI Taxonomy" id="29760"/>
    <lineage>
        <taxon>Eukaryota</taxon>
        <taxon>Viridiplantae</taxon>
        <taxon>Streptophyta</taxon>
        <taxon>Embryophyta</taxon>
        <taxon>Tracheophyta</taxon>
        <taxon>Spermatophyta</taxon>
        <taxon>Magnoliopsida</taxon>
        <taxon>eudicotyledons</taxon>
        <taxon>Gunneridae</taxon>
        <taxon>Pentapetalae</taxon>
        <taxon>rosids</taxon>
        <taxon>Vitales</taxon>
        <taxon>Vitaceae</taxon>
        <taxon>Viteae</taxon>
        <taxon>Vitis</taxon>
    </lineage>
</organism>
<gene>
    <name evidence="2" type="ORF">CK203_085728</name>
</gene>
<dbReference type="EMBL" id="QGNW01001178">
    <property type="protein sequence ID" value="RVW51807.1"/>
    <property type="molecule type" value="Genomic_DNA"/>
</dbReference>
<reference evidence="2 3" key="1">
    <citation type="journal article" date="2018" name="PLoS Genet.">
        <title>Population sequencing reveals clonal diversity and ancestral inbreeding in the grapevine cultivar Chardonnay.</title>
        <authorList>
            <person name="Roach M.J."/>
            <person name="Johnson D.L."/>
            <person name="Bohlmann J."/>
            <person name="van Vuuren H.J."/>
            <person name="Jones S.J."/>
            <person name="Pretorius I.S."/>
            <person name="Schmidt S.A."/>
            <person name="Borneman A.R."/>
        </authorList>
    </citation>
    <scope>NUCLEOTIDE SEQUENCE [LARGE SCALE GENOMIC DNA]</scope>
    <source>
        <strain evidence="3">cv. Chardonnay</strain>
        <tissue evidence="2">Leaf</tissue>
    </source>
</reference>
<sequence length="92" mass="10348">MKCGSRKLWNALFPSSSVCQQGDRSRSEPLTTERLTPVSDTLPLEDVSEARTRLVQGCSEEGTTPTKENTEQRNLLRAPFQSKGKEKMPQYC</sequence>
<dbReference type="AlphaFoldDB" id="A0A438EVS0"/>
<accession>A0A438EVS0</accession>
<proteinExistence type="predicted"/>
<dbReference type="Proteomes" id="UP000288805">
    <property type="component" value="Unassembled WGS sequence"/>
</dbReference>
<name>A0A438EVS0_VITVI</name>
<evidence type="ECO:0000256" key="1">
    <source>
        <dbReference type="SAM" id="MobiDB-lite"/>
    </source>
</evidence>
<comment type="caution">
    <text evidence="2">The sequence shown here is derived from an EMBL/GenBank/DDBJ whole genome shotgun (WGS) entry which is preliminary data.</text>
</comment>
<feature type="compositionally biased region" description="Polar residues" evidence="1">
    <location>
        <begin position="18"/>
        <end position="34"/>
    </location>
</feature>
<evidence type="ECO:0000313" key="2">
    <source>
        <dbReference type="EMBL" id="RVW51807.1"/>
    </source>
</evidence>
<protein>
    <submittedName>
        <fullName evidence="2">Uncharacterized protein</fullName>
    </submittedName>
</protein>
<feature type="compositionally biased region" description="Basic and acidic residues" evidence="1">
    <location>
        <begin position="83"/>
        <end position="92"/>
    </location>
</feature>
<feature type="region of interest" description="Disordered" evidence="1">
    <location>
        <begin position="18"/>
        <end position="92"/>
    </location>
</feature>